<gene>
    <name evidence="1" type="ORF">TM35_000541160</name>
</gene>
<sequence length="656" mass="73152">MSSGGRTTGLDSLNYTPILSPIECPGELGIEIAKTESDCDRSHTRETSTICVGRTDVDTAIERLISLFREGHDICVLVSCKSGKTLVDRSIESTIKSVNNNNNSTSSNNNNNVSNNNCSGVSLDALSILPSTDNMYTSSGHSGKSSGDFLNPSPGRNQHLQSDIIASKPFTATMCYPSSFNGELVSVVDDSTTVIGMAACFCESLLVEEPHDSVFISFTERSANSWMDLVYRMPGPTSMPLHLRRYAVRELTLFSQTSFHTVNSMRDVMELSVKAIQNRPKRSFSNTTSYLVIQVLVVPSDDIVQWNEDLYKTEDPKRIAVFTQPILCKPFFEALGILTPPQESLSSETFEVDLNNSATSDQTQRILCAVGGVLPATITVHLVPGLLNAVSSSSLQKKVTVREKNNHETTSLKKMSNLQVMPRNGNRPIAAIEYHKHSQREGMCDRLMSLPVLRKIESGNTSEVNARSDLSCKTTSTLHLARRALDCLQKRDKCNNSLRKSLSCMNETSYSVSRLDPSLDKVNLSEVCRAVSEYDCRMFGPYLSEQSHLQGSEITAGSRFRRRKLSDVAGTMTVPHELQCFYEKKKLYWERESVLSGELEERSIIEREEKQHRRITEAMIENMESHPHQSPCTPHISSLVAKGRFKSPFYMLCRFL</sequence>
<protein>
    <submittedName>
        <fullName evidence="1">Uncharacterized protein</fullName>
    </submittedName>
</protein>
<reference evidence="1 2" key="1">
    <citation type="submission" date="2017-03" db="EMBL/GenBank/DDBJ databases">
        <title>An alternative strategy for trypanosome survival in the mammalian bloodstream revealed through genome and transcriptome analysis of the ubiquitous bovine parasite Trypanosoma (Megatrypanum) theileri.</title>
        <authorList>
            <person name="Kelly S."/>
            <person name="Ivens A."/>
            <person name="Mott A."/>
            <person name="O'Neill E."/>
            <person name="Emms D."/>
            <person name="Macleod O."/>
            <person name="Voorheis P."/>
            <person name="Matthews J."/>
            <person name="Matthews K."/>
            <person name="Carrington M."/>
        </authorList>
    </citation>
    <scope>NUCLEOTIDE SEQUENCE [LARGE SCALE GENOMIC DNA]</scope>
    <source>
        <strain evidence="1">Edinburgh</strain>
    </source>
</reference>
<dbReference type="OrthoDB" id="250427at2759"/>
<dbReference type="RefSeq" id="XP_028877958.1">
    <property type="nucleotide sequence ID" value="XM_029030741.1"/>
</dbReference>
<organism evidence="1 2">
    <name type="scientific">Trypanosoma theileri</name>
    <dbReference type="NCBI Taxonomy" id="67003"/>
    <lineage>
        <taxon>Eukaryota</taxon>
        <taxon>Discoba</taxon>
        <taxon>Euglenozoa</taxon>
        <taxon>Kinetoplastea</taxon>
        <taxon>Metakinetoplastina</taxon>
        <taxon>Trypanosomatida</taxon>
        <taxon>Trypanosomatidae</taxon>
        <taxon>Trypanosoma</taxon>
    </lineage>
</organism>
<accession>A0A1X0NGM6</accession>
<dbReference type="AlphaFoldDB" id="A0A1X0NGM6"/>
<evidence type="ECO:0000313" key="1">
    <source>
        <dbReference type="EMBL" id="ORC83892.1"/>
    </source>
</evidence>
<dbReference type="EMBL" id="NBCO01000054">
    <property type="protein sequence ID" value="ORC83892.1"/>
    <property type="molecule type" value="Genomic_DNA"/>
</dbReference>
<proteinExistence type="predicted"/>
<dbReference type="GeneID" id="39990521"/>
<comment type="caution">
    <text evidence="1">The sequence shown here is derived from an EMBL/GenBank/DDBJ whole genome shotgun (WGS) entry which is preliminary data.</text>
</comment>
<name>A0A1X0NGM6_9TRYP</name>
<dbReference type="VEuPathDB" id="TriTrypDB:TM35_000541160"/>
<evidence type="ECO:0000313" key="2">
    <source>
        <dbReference type="Proteomes" id="UP000192257"/>
    </source>
</evidence>
<dbReference type="Proteomes" id="UP000192257">
    <property type="component" value="Unassembled WGS sequence"/>
</dbReference>
<keyword evidence="2" id="KW-1185">Reference proteome</keyword>